<gene>
    <name evidence="2" type="ORF">D1164_10070</name>
</gene>
<dbReference type="GO" id="GO:0005975">
    <property type="term" value="P:carbohydrate metabolic process"/>
    <property type="evidence" value="ECO:0007669"/>
    <property type="project" value="UniProtKB-ARBA"/>
</dbReference>
<reference evidence="2 3" key="1">
    <citation type="journal article" date="2015" name="Int. J. Syst. Evol. Microbiol.">
        <title>Mariniphaga sediminis sp. nov., isolated from coastal sediment.</title>
        <authorList>
            <person name="Wang F.Q."/>
            <person name="Shen Q.Y."/>
            <person name="Chen G.J."/>
            <person name="Du Z.J."/>
        </authorList>
    </citation>
    <scope>NUCLEOTIDE SEQUENCE [LARGE SCALE GENOMIC DNA]</scope>
    <source>
        <strain evidence="2 3">SY21</strain>
    </source>
</reference>
<evidence type="ECO:0000313" key="2">
    <source>
        <dbReference type="EMBL" id="RIH65458.1"/>
    </source>
</evidence>
<evidence type="ECO:0008006" key="4">
    <source>
        <dbReference type="Google" id="ProtNLM"/>
    </source>
</evidence>
<name>A0A399D2M2_9BACT</name>
<dbReference type="OrthoDB" id="7167803at2"/>
<dbReference type="GO" id="GO:0016787">
    <property type="term" value="F:hydrolase activity"/>
    <property type="evidence" value="ECO:0007669"/>
    <property type="project" value="UniProtKB-KW"/>
</dbReference>
<organism evidence="2 3">
    <name type="scientific">Mariniphaga sediminis</name>
    <dbReference type="NCBI Taxonomy" id="1628158"/>
    <lineage>
        <taxon>Bacteria</taxon>
        <taxon>Pseudomonadati</taxon>
        <taxon>Bacteroidota</taxon>
        <taxon>Bacteroidia</taxon>
        <taxon>Marinilabiliales</taxon>
        <taxon>Prolixibacteraceae</taxon>
        <taxon>Mariniphaga</taxon>
    </lineage>
</organism>
<protein>
    <recommendedName>
        <fullName evidence="4">Alpha glucuronidase N-terminal domain-containing protein</fullName>
    </recommendedName>
</protein>
<sequence length="775" mass="88792">MIQNKRLLRILTGTFLGVFIAGSLQARYINFTDCTIFYPAMSSGKSKLAAQMLHDEIALKAGVHLPMGTDPDNFRTPTIVVGLENEISSLREDFESGLKKLPTTSPEGYKITMLPDNKIILVAGFDKRGVMYGIGYLLRKMELKNNDIRLPDSLSVSSSPKMPIRGHHITYHFTGDSMFQTKSLFEQYLRELIYFGLNHVSVSSPAEAKLAMKYGMDISIYMANVGDDFQSAEGIRKELEKRETIFRNMPKLNEVFVPGGDPGDLEPDVLFNWLEKLAPVLLEYHPDARIWVSPQNNNKGKATEEWYRSFFEYVNKDYPWFGGVVFGPWTRVPLDEVRDIVREDIPVRRFPDITHLFGCQYPAPELDWVFAHTLSRMSIQPRPTGFKHIHNLYANLVVGARPYSEGNSDDVNKFVWSDQDWNTDIPVVETLRDYARLFIGPDYAESIAQGILALEENLKGPLIENENIEKTLLQWQEMEQMAEPEVLQNPRFQSGLIRAYYDAYQKQRLMYENVLEYRAMEVLRDAQNLGTMQSIAQATKVLNEAAEYPVENDYKMKINELYNSLFEGANPRWMSEFQKCEFVDRIDVSLNNSEWLLSQFEVIKSVSGELKRLQMVNKILNRTNPGPGGFYDNLGTEASFNRVQSKKKAEEDPGTHFYPRRNYIRGSVPMPVSWKVQMGTLYEEPLVLVYENLDPGSAYNIRINYTGGIGRGQSKIKLVANRKYIVHNFINTEGKPIQEFNLPREAYSSGKMELSWTCAKGERGAPVAEVWIIRK</sequence>
<dbReference type="RefSeq" id="WP_119349838.1">
    <property type="nucleotide sequence ID" value="NZ_QWET01000006.1"/>
</dbReference>
<keyword evidence="3" id="KW-1185">Reference proteome</keyword>
<dbReference type="Gene3D" id="3.30.379.10">
    <property type="entry name" value="Chitobiase/beta-hexosaminidase domain 2-like"/>
    <property type="match status" value="1"/>
</dbReference>
<comment type="caution">
    <text evidence="2">The sequence shown here is derived from an EMBL/GenBank/DDBJ whole genome shotgun (WGS) entry which is preliminary data.</text>
</comment>
<evidence type="ECO:0000256" key="1">
    <source>
        <dbReference type="ARBA" id="ARBA00022801"/>
    </source>
</evidence>
<dbReference type="SUPFAM" id="SSF55545">
    <property type="entry name" value="beta-N-acetylhexosaminidase-like domain"/>
    <property type="match status" value="1"/>
</dbReference>
<evidence type="ECO:0000313" key="3">
    <source>
        <dbReference type="Proteomes" id="UP000266441"/>
    </source>
</evidence>
<dbReference type="InterPro" id="IPR029018">
    <property type="entry name" value="Hex-like_dom2"/>
</dbReference>
<dbReference type="Proteomes" id="UP000266441">
    <property type="component" value="Unassembled WGS sequence"/>
</dbReference>
<accession>A0A399D2M2</accession>
<keyword evidence="1" id="KW-0378">Hydrolase</keyword>
<proteinExistence type="predicted"/>
<dbReference type="AlphaFoldDB" id="A0A399D2M2"/>
<dbReference type="EMBL" id="QWET01000006">
    <property type="protein sequence ID" value="RIH65458.1"/>
    <property type="molecule type" value="Genomic_DNA"/>
</dbReference>